<evidence type="ECO:0000313" key="4">
    <source>
        <dbReference type="Proteomes" id="UP000288086"/>
    </source>
</evidence>
<name>A0A3S3RV46_9BACT</name>
<organism evidence="3 4">
    <name type="scientific">Candidatus Electrothrix communis</name>
    <dbReference type="NCBI Taxonomy" id="1859133"/>
    <lineage>
        <taxon>Bacteria</taxon>
        <taxon>Pseudomonadati</taxon>
        <taxon>Thermodesulfobacteriota</taxon>
        <taxon>Desulfobulbia</taxon>
        <taxon>Desulfobulbales</taxon>
        <taxon>Desulfobulbaceae</taxon>
        <taxon>Candidatus Electrothrix</taxon>
    </lineage>
</organism>
<sequence length="116" mass="13278">MNKKPASLLLIITIASAILIGNIRSAEAVTTSQWYTKASSFEKIEKAAKKKNKPYIFFVYTDWCGYCKKMNKKYLTNAKIRQILSKHYRIKINPDNGEEEKAWPMKRASMGILISG</sequence>
<dbReference type="Pfam" id="PF13098">
    <property type="entry name" value="Thioredoxin_2"/>
    <property type="match status" value="1"/>
</dbReference>
<evidence type="ECO:0000259" key="2">
    <source>
        <dbReference type="Pfam" id="PF13098"/>
    </source>
</evidence>
<dbReference type="InterPro" id="IPR036249">
    <property type="entry name" value="Thioredoxin-like_sf"/>
</dbReference>
<dbReference type="AlphaFoldDB" id="A0A3S3RV46"/>
<proteinExistence type="predicted"/>
<keyword evidence="1" id="KW-0732">Signal</keyword>
<dbReference type="InterPro" id="IPR012336">
    <property type="entry name" value="Thioredoxin-like_fold"/>
</dbReference>
<feature type="domain" description="Thioredoxin-like fold" evidence="2">
    <location>
        <begin position="48"/>
        <end position="101"/>
    </location>
</feature>
<accession>A0A3S3RV46</accession>
<keyword evidence="4" id="KW-1185">Reference proteome</keyword>
<evidence type="ECO:0000256" key="1">
    <source>
        <dbReference type="SAM" id="SignalP"/>
    </source>
</evidence>
<dbReference type="Gene3D" id="3.40.30.10">
    <property type="entry name" value="Glutaredoxin"/>
    <property type="match status" value="1"/>
</dbReference>
<reference evidence="3 4" key="1">
    <citation type="submission" date="2017-01" db="EMBL/GenBank/DDBJ databases">
        <title>The cable genome- insights into the physiology and evolution of filamentous bacteria capable of sulfide oxidation via long distance electron transfer.</title>
        <authorList>
            <person name="Schreiber L."/>
            <person name="Bjerg J.T."/>
            <person name="Boggild A."/>
            <person name="Van De Vossenberg J."/>
            <person name="Meysman F."/>
            <person name="Nielsen L.P."/>
            <person name="Schramm A."/>
            <person name="Kjeldsen K.U."/>
        </authorList>
    </citation>
    <scope>NUCLEOTIDE SEQUENCE [LARGE SCALE GENOMIC DNA]</scope>
    <source>
        <strain evidence="3">A1</strain>
    </source>
</reference>
<dbReference type="SUPFAM" id="SSF52833">
    <property type="entry name" value="Thioredoxin-like"/>
    <property type="match status" value="1"/>
</dbReference>
<gene>
    <name evidence="3" type="ORF">VT98_11093</name>
</gene>
<protein>
    <submittedName>
        <fullName evidence="3">Thioredoxin-like domain-containing protein</fullName>
    </submittedName>
</protein>
<comment type="caution">
    <text evidence="3">The sequence shown here is derived from an EMBL/GenBank/DDBJ whole genome shotgun (WGS) entry which is preliminary data.</text>
</comment>
<feature type="signal peptide" evidence="1">
    <location>
        <begin position="1"/>
        <end position="28"/>
    </location>
</feature>
<feature type="chain" id="PRO_5018566884" evidence="1">
    <location>
        <begin position="29"/>
        <end position="116"/>
    </location>
</feature>
<dbReference type="EMBL" id="MTKP01000109">
    <property type="protein sequence ID" value="RWX48800.1"/>
    <property type="molecule type" value="Genomic_DNA"/>
</dbReference>
<dbReference type="Proteomes" id="UP000288086">
    <property type="component" value="Unassembled WGS sequence"/>
</dbReference>
<evidence type="ECO:0000313" key="3">
    <source>
        <dbReference type="EMBL" id="RWX48800.1"/>
    </source>
</evidence>